<sequence length="77" mass="8890">MISLKTAKFTASSLHSKQQLPKKKQFQQFSLYEVSFFCTVEMGEEPPKGSRCWQKMACDLGQRSVLPVFRMGSEVRR</sequence>
<name>A0A0E9RH48_ANGAN</name>
<organism evidence="1">
    <name type="scientific">Anguilla anguilla</name>
    <name type="common">European freshwater eel</name>
    <name type="synonym">Muraena anguilla</name>
    <dbReference type="NCBI Taxonomy" id="7936"/>
    <lineage>
        <taxon>Eukaryota</taxon>
        <taxon>Metazoa</taxon>
        <taxon>Chordata</taxon>
        <taxon>Craniata</taxon>
        <taxon>Vertebrata</taxon>
        <taxon>Euteleostomi</taxon>
        <taxon>Actinopterygii</taxon>
        <taxon>Neopterygii</taxon>
        <taxon>Teleostei</taxon>
        <taxon>Anguilliformes</taxon>
        <taxon>Anguillidae</taxon>
        <taxon>Anguilla</taxon>
    </lineage>
</organism>
<reference evidence="1" key="2">
    <citation type="journal article" date="2015" name="Fish Shellfish Immunol.">
        <title>Early steps in the European eel (Anguilla anguilla)-Vibrio vulnificus interaction in the gills: Role of the RtxA13 toxin.</title>
        <authorList>
            <person name="Callol A."/>
            <person name="Pajuelo D."/>
            <person name="Ebbesson L."/>
            <person name="Teles M."/>
            <person name="MacKenzie S."/>
            <person name="Amaro C."/>
        </authorList>
    </citation>
    <scope>NUCLEOTIDE SEQUENCE</scope>
</reference>
<reference evidence="1" key="1">
    <citation type="submission" date="2014-11" db="EMBL/GenBank/DDBJ databases">
        <authorList>
            <person name="Amaro Gonzalez C."/>
        </authorList>
    </citation>
    <scope>NUCLEOTIDE SEQUENCE</scope>
</reference>
<protein>
    <submittedName>
        <fullName evidence="1">Uncharacterized protein</fullName>
    </submittedName>
</protein>
<proteinExistence type="predicted"/>
<dbReference type="EMBL" id="GBXM01080168">
    <property type="protein sequence ID" value="JAH28409.1"/>
    <property type="molecule type" value="Transcribed_RNA"/>
</dbReference>
<dbReference type="AlphaFoldDB" id="A0A0E9RH48"/>
<evidence type="ECO:0000313" key="1">
    <source>
        <dbReference type="EMBL" id="JAH28409.1"/>
    </source>
</evidence>
<accession>A0A0E9RH48</accession>